<sequence>MVKKTNIFVRGYLSITNIFYHLFVKPIPRDCANKYVIRFVGLIIKSYLFVIKYTLSKCINHRILCQLDRAFFHYLAFFKPFFMPKWVKIQTVKIENVPCRLYEPQGNHRKSNACLLYMHGGAFSMMSPKHFDEHMFPFLEEIGCSILSIDYRLSPEYMFPCGFNDCWSVATKLHETDYSRFNIDPSQIILLGDSAGGNFAAGLTQKARREGKQLFAAQILIYPSVACADTSSPCFQECEQTYFDSMLLQPRMISRMMLEYVGIKAQDGSEEIFSGNKLITPEFRASNVWKVNLDHALLPEEFLKTIYYKKPHIIYSNTIESEAYCEMLKNPDFSPLLAPETAVKNLPPALVISCQYDLLRDEVILYAKKLARNGTSTTWHHYKTAFHGIFTLSGGSTRNKMFIDIFNFIKLHSVPIDLNDNILQ</sequence>
<name>A0AC35TR68_9BILA</name>
<dbReference type="Proteomes" id="UP000095286">
    <property type="component" value="Unplaced"/>
</dbReference>
<evidence type="ECO:0000313" key="1">
    <source>
        <dbReference type="Proteomes" id="UP000095286"/>
    </source>
</evidence>
<protein>
    <submittedName>
        <fullName evidence="2">Abhydrolase_3 domain-containing protein</fullName>
    </submittedName>
</protein>
<organism evidence="1 2">
    <name type="scientific">Rhabditophanes sp. KR3021</name>
    <dbReference type="NCBI Taxonomy" id="114890"/>
    <lineage>
        <taxon>Eukaryota</taxon>
        <taxon>Metazoa</taxon>
        <taxon>Ecdysozoa</taxon>
        <taxon>Nematoda</taxon>
        <taxon>Chromadorea</taxon>
        <taxon>Rhabditida</taxon>
        <taxon>Tylenchina</taxon>
        <taxon>Panagrolaimomorpha</taxon>
        <taxon>Strongyloidoidea</taxon>
        <taxon>Alloionematidae</taxon>
        <taxon>Rhabditophanes</taxon>
    </lineage>
</organism>
<evidence type="ECO:0000313" key="2">
    <source>
        <dbReference type="WBParaSite" id="RSKR_0000356600.1"/>
    </source>
</evidence>
<proteinExistence type="predicted"/>
<dbReference type="WBParaSite" id="RSKR_0000356600.1">
    <property type="protein sequence ID" value="RSKR_0000356600.1"/>
    <property type="gene ID" value="RSKR_0000356600"/>
</dbReference>
<reference evidence="2" key="1">
    <citation type="submission" date="2016-11" db="UniProtKB">
        <authorList>
            <consortium name="WormBaseParasite"/>
        </authorList>
    </citation>
    <scope>IDENTIFICATION</scope>
    <source>
        <strain evidence="2">KR3021</strain>
    </source>
</reference>
<accession>A0AC35TR68</accession>